<proteinExistence type="predicted"/>
<gene>
    <name evidence="2" type="ORF">G4D61_16060</name>
</gene>
<organism evidence="2 3">
    <name type="scientific">Heyndrickxia ginsengihumi</name>
    <dbReference type="NCBI Taxonomy" id="363870"/>
    <lineage>
        <taxon>Bacteria</taxon>
        <taxon>Bacillati</taxon>
        <taxon>Bacillota</taxon>
        <taxon>Bacilli</taxon>
        <taxon>Bacillales</taxon>
        <taxon>Bacillaceae</taxon>
        <taxon>Heyndrickxia</taxon>
    </lineage>
</organism>
<keyword evidence="3" id="KW-1185">Reference proteome</keyword>
<comment type="caution">
    <text evidence="2">The sequence shown here is derived from an EMBL/GenBank/DDBJ whole genome shotgun (WGS) entry which is preliminary data.</text>
</comment>
<reference evidence="2 3" key="2">
    <citation type="submission" date="2020-03" db="EMBL/GenBank/DDBJ databases">
        <title>Bacillus aquiflavi sp. nov., isolated from yellow water of strong flavor Chinese baijiu in Yibin region of China.</title>
        <authorList>
            <person name="Xie J."/>
        </authorList>
    </citation>
    <scope>NUCLEOTIDE SEQUENCE [LARGE SCALE GENOMIC DNA]</scope>
    <source>
        <strain evidence="2 3">Gsoil 114</strain>
    </source>
</reference>
<dbReference type="EMBL" id="JAAIWK010000035">
    <property type="protein sequence ID" value="NEY21458.1"/>
    <property type="molecule type" value="Genomic_DNA"/>
</dbReference>
<feature type="region of interest" description="Disordered" evidence="1">
    <location>
        <begin position="44"/>
        <end position="68"/>
    </location>
</feature>
<evidence type="ECO:0000313" key="2">
    <source>
        <dbReference type="EMBL" id="NEY21458.1"/>
    </source>
</evidence>
<protein>
    <submittedName>
        <fullName evidence="2">Uncharacterized protein</fullName>
    </submittedName>
</protein>
<accession>A0A6M0PCP9</accession>
<feature type="compositionally biased region" description="Basic residues" evidence="1">
    <location>
        <begin position="56"/>
        <end position="68"/>
    </location>
</feature>
<name>A0A6M0PCP9_9BACI</name>
<dbReference type="AlphaFoldDB" id="A0A6M0PCP9"/>
<sequence>MVNDTYVEREVTYVHPIIRVNRQHIVNVPRHVYETVTRNVIVDPGNSDDCDECDNHRKHKKHHKKKDK</sequence>
<evidence type="ECO:0000313" key="3">
    <source>
        <dbReference type="Proteomes" id="UP000476934"/>
    </source>
</evidence>
<evidence type="ECO:0000256" key="1">
    <source>
        <dbReference type="SAM" id="MobiDB-lite"/>
    </source>
</evidence>
<dbReference type="Proteomes" id="UP000476934">
    <property type="component" value="Unassembled WGS sequence"/>
</dbReference>
<reference evidence="2 3" key="1">
    <citation type="submission" date="2020-02" db="EMBL/GenBank/DDBJ databases">
        <authorList>
            <person name="Feng H."/>
        </authorList>
    </citation>
    <scope>NUCLEOTIDE SEQUENCE [LARGE SCALE GENOMIC DNA]</scope>
    <source>
        <strain evidence="2 3">Gsoil 114</strain>
    </source>
</reference>